<dbReference type="Proteomes" id="UP000190092">
    <property type="component" value="Unassembled WGS sequence"/>
</dbReference>
<dbReference type="Pfam" id="PF00102">
    <property type="entry name" value="Y_phosphatase"/>
    <property type="match status" value="1"/>
</dbReference>
<accession>A0A1T4RXM6</accession>
<protein>
    <recommendedName>
        <fullName evidence="1">Tyrosine specific protein phosphatases domain-containing protein</fullName>
    </recommendedName>
</protein>
<evidence type="ECO:0000313" key="3">
    <source>
        <dbReference type="Proteomes" id="UP000190092"/>
    </source>
</evidence>
<dbReference type="PROSITE" id="PS00383">
    <property type="entry name" value="TYR_PHOSPHATASE_1"/>
    <property type="match status" value="1"/>
</dbReference>
<dbReference type="InterPro" id="IPR000387">
    <property type="entry name" value="Tyr_Pase_dom"/>
</dbReference>
<reference evidence="3" key="1">
    <citation type="submission" date="2017-02" db="EMBL/GenBank/DDBJ databases">
        <authorList>
            <person name="Varghese N."/>
            <person name="Submissions S."/>
        </authorList>
    </citation>
    <scope>NUCLEOTIDE SEQUENCE [LARGE SCALE GENOMIC DNA]</scope>
    <source>
        <strain evidence="3">ATCC 27094</strain>
    </source>
</reference>
<dbReference type="Gene3D" id="3.90.190.10">
    <property type="entry name" value="Protein tyrosine phosphatase superfamily"/>
    <property type="match status" value="1"/>
</dbReference>
<dbReference type="GO" id="GO:0004725">
    <property type="term" value="F:protein tyrosine phosphatase activity"/>
    <property type="evidence" value="ECO:0007669"/>
    <property type="project" value="InterPro"/>
</dbReference>
<evidence type="ECO:0000313" key="2">
    <source>
        <dbReference type="EMBL" id="SKA20616.1"/>
    </source>
</evidence>
<dbReference type="AlphaFoldDB" id="A0A1T4RXM6"/>
<dbReference type="SUPFAM" id="SSF52799">
    <property type="entry name" value="(Phosphotyrosine protein) phosphatases II"/>
    <property type="match status" value="1"/>
</dbReference>
<dbReference type="InterPro" id="IPR016130">
    <property type="entry name" value="Tyr_Pase_AS"/>
</dbReference>
<dbReference type="PROSITE" id="PS50056">
    <property type="entry name" value="TYR_PHOSPHATASE_2"/>
    <property type="match status" value="1"/>
</dbReference>
<dbReference type="CDD" id="cd14498">
    <property type="entry name" value="DSP"/>
    <property type="match status" value="1"/>
</dbReference>
<dbReference type="InterPro" id="IPR029021">
    <property type="entry name" value="Prot-tyrosine_phosphatase-like"/>
</dbReference>
<feature type="domain" description="Tyrosine specific protein phosphatases" evidence="1">
    <location>
        <begin position="76"/>
        <end position="129"/>
    </location>
</feature>
<dbReference type="OrthoDB" id="437665at2"/>
<gene>
    <name evidence="2" type="ORF">SAMN02745126_04129</name>
</gene>
<organism evidence="2 3">
    <name type="scientific">Enhydrobacter aerosaccus</name>
    <dbReference type="NCBI Taxonomy" id="225324"/>
    <lineage>
        <taxon>Bacteria</taxon>
        <taxon>Pseudomonadati</taxon>
        <taxon>Pseudomonadota</taxon>
        <taxon>Alphaproteobacteria</taxon>
        <taxon>Hyphomicrobiales</taxon>
        <taxon>Enhydrobacter</taxon>
    </lineage>
</organism>
<dbReference type="STRING" id="225324.SAMN02745126_04129"/>
<proteinExistence type="predicted"/>
<dbReference type="RefSeq" id="WP_085935815.1">
    <property type="nucleotide sequence ID" value="NZ_FUWJ01000006.1"/>
</dbReference>
<name>A0A1T4RXM6_9HYPH</name>
<dbReference type="InterPro" id="IPR000242">
    <property type="entry name" value="PTP_cat"/>
</dbReference>
<sequence length="184" mass="20308">MPLPSHKLTICGIPDLSRHSSLGVSHVLSIIDTHEPRPEALDDYFEIDHLLLRFDDVVAEYPGFEACTPQHIEQVLAFGERVHAAPDSHVLIHCHAGVSRSTAAAAILMAQHAPGQEEEAFLKILDLRPHGWPNTRMVEFADQLLGRNGALLDGLVAYRRALLQAKPHLAEIIRNIGRGHELPA</sequence>
<evidence type="ECO:0000259" key="1">
    <source>
        <dbReference type="PROSITE" id="PS50056"/>
    </source>
</evidence>
<dbReference type="EMBL" id="FUWJ01000006">
    <property type="protein sequence ID" value="SKA20616.1"/>
    <property type="molecule type" value="Genomic_DNA"/>
</dbReference>
<keyword evidence="3" id="KW-1185">Reference proteome</keyword>